<organism evidence="6">
    <name type="scientific">freshwater metagenome</name>
    <dbReference type="NCBI Taxonomy" id="449393"/>
    <lineage>
        <taxon>unclassified sequences</taxon>
        <taxon>metagenomes</taxon>
        <taxon>ecological metagenomes</taxon>
    </lineage>
</organism>
<evidence type="ECO:0000313" key="3">
    <source>
        <dbReference type="EMBL" id="CAB4711964.1"/>
    </source>
</evidence>
<dbReference type="PANTHER" id="PTHR48207:SF3">
    <property type="entry name" value="SUCCINATE--HYDROXYMETHYLGLUTARATE COA-TRANSFERASE"/>
    <property type="match status" value="1"/>
</dbReference>
<dbReference type="EMBL" id="CAFAAL010000119">
    <property type="protein sequence ID" value="CAB4810903.1"/>
    <property type="molecule type" value="Genomic_DNA"/>
</dbReference>
<dbReference type="SUPFAM" id="SSF89796">
    <property type="entry name" value="CoA-transferase family III (CaiB/BaiF)"/>
    <property type="match status" value="1"/>
</dbReference>
<keyword evidence="1" id="KW-0808">Transferase</keyword>
<name>A0A6J7DDZ8_9ZZZZ</name>
<reference evidence="6" key="1">
    <citation type="submission" date="2020-05" db="EMBL/GenBank/DDBJ databases">
        <authorList>
            <person name="Chiriac C."/>
            <person name="Salcher M."/>
            <person name="Ghai R."/>
            <person name="Kavagutti S V."/>
        </authorList>
    </citation>
    <scope>NUCLEOTIDE SEQUENCE</scope>
</reference>
<dbReference type="GO" id="GO:0008410">
    <property type="term" value="F:CoA-transferase activity"/>
    <property type="evidence" value="ECO:0007669"/>
    <property type="project" value="TreeGrafter"/>
</dbReference>
<feature type="region of interest" description="Disordered" evidence="2">
    <location>
        <begin position="380"/>
        <end position="400"/>
    </location>
</feature>
<proteinExistence type="predicted"/>
<dbReference type="Gene3D" id="3.30.1540.10">
    <property type="entry name" value="formyl-coa transferase, domain 3"/>
    <property type="match status" value="1"/>
</dbReference>
<dbReference type="PANTHER" id="PTHR48207">
    <property type="entry name" value="SUCCINATE--HYDROXYMETHYLGLUTARATE COA-TRANSFERASE"/>
    <property type="match status" value="1"/>
</dbReference>
<dbReference type="EMBL" id="CAFBPS010000039">
    <property type="protein sequence ID" value="CAB5027765.1"/>
    <property type="molecule type" value="Genomic_DNA"/>
</dbReference>
<evidence type="ECO:0000256" key="2">
    <source>
        <dbReference type="SAM" id="MobiDB-lite"/>
    </source>
</evidence>
<evidence type="ECO:0000313" key="4">
    <source>
        <dbReference type="EMBL" id="CAB4786121.1"/>
    </source>
</evidence>
<dbReference type="EMBL" id="CAFBMF010000048">
    <property type="protein sequence ID" value="CAB4900149.1"/>
    <property type="molecule type" value="Genomic_DNA"/>
</dbReference>
<protein>
    <submittedName>
        <fullName evidence="6">Unannotated protein</fullName>
    </submittedName>
</protein>
<gene>
    <name evidence="3" type="ORF">UFOPK2658_00457</name>
    <name evidence="4" type="ORF">UFOPK2880_01731</name>
    <name evidence="5" type="ORF">UFOPK3004_01237</name>
    <name evidence="6" type="ORF">UFOPK3304_00878</name>
    <name evidence="7" type="ORF">UFOPK3494_00894</name>
    <name evidence="8" type="ORF">UFOPK4134_00698</name>
</gene>
<dbReference type="EMBL" id="CAEZYH010000010">
    <property type="protein sequence ID" value="CAB4711964.1"/>
    <property type="molecule type" value="Genomic_DNA"/>
</dbReference>
<evidence type="ECO:0000313" key="7">
    <source>
        <dbReference type="EMBL" id="CAB4900149.1"/>
    </source>
</evidence>
<dbReference type="EMBL" id="CAFBLJ010000038">
    <property type="protein sequence ID" value="CAB4868726.1"/>
    <property type="molecule type" value="Genomic_DNA"/>
</dbReference>
<dbReference type="Gene3D" id="3.40.50.10540">
    <property type="entry name" value="Crotonobetainyl-coa:carnitine coa-transferase, domain 1"/>
    <property type="match status" value="1"/>
</dbReference>
<dbReference type="EMBL" id="CAEZZP010000156">
    <property type="protein sequence ID" value="CAB4786121.1"/>
    <property type="molecule type" value="Genomic_DNA"/>
</dbReference>
<dbReference type="AlphaFoldDB" id="A0A6J7DDZ8"/>
<evidence type="ECO:0000313" key="6">
    <source>
        <dbReference type="EMBL" id="CAB4868726.1"/>
    </source>
</evidence>
<dbReference type="InterPro" id="IPR003673">
    <property type="entry name" value="CoA-Trfase_fam_III"/>
</dbReference>
<evidence type="ECO:0000313" key="5">
    <source>
        <dbReference type="EMBL" id="CAB4810903.1"/>
    </source>
</evidence>
<evidence type="ECO:0000256" key="1">
    <source>
        <dbReference type="ARBA" id="ARBA00022679"/>
    </source>
</evidence>
<accession>A0A6J7DDZ8</accession>
<sequence length="418" mass="44306">MLNAIVLGLLSPPRDARISTMNKNPSSHGPLHGIKVLDLSVMISGPLAAMMLADQGADVIKVESPGIGDFMRYIGSAKGGMTGIFVNNNRGKRSLVVDLKSEQGVAVLKKLAETADVVIQNFRPGAVERLGIGYEDLKAVNPQLIYVSISGYGPDGPNSGHRVYDNVIQAASGLASVQTDPRNGEPSLFRTLLCDKVTSLTAAQAISSALYARAAGNADGQHIVLAMLDAAVSFMWPDSGMDAVLLDDDANRTPTIGQNYGITRLKDGFAAVSVVSDSEFRGLCQTFGRPELADDERFATMAGRTMNASELVPLMTELSAQQPSDEFVKRAQSFDVPAASVVTLADLPQQPQIRNNQVFIEREHPVAGRLREPRPAARFSATPSQAGSLAPSPGQHSDEVVSEVGLDAAALRAAGVIF</sequence>
<dbReference type="InterPro" id="IPR050483">
    <property type="entry name" value="CoA-transferase_III_domain"/>
</dbReference>
<dbReference type="InterPro" id="IPR023606">
    <property type="entry name" value="CoA-Trfase_III_dom_1_sf"/>
</dbReference>
<dbReference type="InterPro" id="IPR044855">
    <property type="entry name" value="CoA-Trfase_III_dom3_sf"/>
</dbReference>
<evidence type="ECO:0000313" key="8">
    <source>
        <dbReference type="EMBL" id="CAB5027765.1"/>
    </source>
</evidence>
<dbReference type="Pfam" id="PF02515">
    <property type="entry name" value="CoA_transf_3"/>
    <property type="match status" value="1"/>
</dbReference>